<dbReference type="InterPro" id="IPR001434">
    <property type="entry name" value="OmcB-like_DUF11"/>
</dbReference>
<dbReference type="STRING" id="633440.SAMN05421869_102109"/>
<accession>A0A1G8BT20</accession>
<proteinExistence type="predicted"/>
<feature type="domain" description="DUF11" evidence="2">
    <location>
        <begin position="140"/>
        <end position="252"/>
    </location>
</feature>
<keyword evidence="1" id="KW-0732">Signal</keyword>
<organism evidence="3 4">
    <name type="scientific">Nonomuraea jiangxiensis</name>
    <dbReference type="NCBI Taxonomy" id="633440"/>
    <lineage>
        <taxon>Bacteria</taxon>
        <taxon>Bacillati</taxon>
        <taxon>Actinomycetota</taxon>
        <taxon>Actinomycetes</taxon>
        <taxon>Streptosporangiales</taxon>
        <taxon>Streptosporangiaceae</taxon>
        <taxon>Nonomuraea</taxon>
    </lineage>
</organism>
<dbReference type="Gene3D" id="2.60.40.10">
    <property type="entry name" value="Immunoglobulins"/>
    <property type="match status" value="1"/>
</dbReference>
<dbReference type="Pfam" id="PF01345">
    <property type="entry name" value="DUF11"/>
    <property type="match status" value="2"/>
</dbReference>
<keyword evidence="4" id="KW-1185">Reference proteome</keyword>
<evidence type="ECO:0000256" key="1">
    <source>
        <dbReference type="SAM" id="SignalP"/>
    </source>
</evidence>
<name>A0A1G8BT20_9ACTN</name>
<evidence type="ECO:0000259" key="2">
    <source>
        <dbReference type="Pfam" id="PF01345"/>
    </source>
</evidence>
<dbReference type="InterPro" id="IPR013783">
    <property type="entry name" value="Ig-like_fold"/>
</dbReference>
<gene>
    <name evidence="3" type="ORF">SAMN05421869_102109</name>
</gene>
<dbReference type="OrthoDB" id="4114694at2"/>
<reference evidence="3 4" key="1">
    <citation type="submission" date="2016-10" db="EMBL/GenBank/DDBJ databases">
        <authorList>
            <person name="de Groot N.N."/>
        </authorList>
    </citation>
    <scope>NUCLEOTIDE SEQUENCE [LARGE SCALE GENOMIC DNA]</scope>
    <source>
        <strain evidence="3 4">CGMCC 4.6533</strain>
    </source>
</reference>
<sequence>MLGLAAAVLLAAASVLAVVTPAHAASVTVTDSADPVTVGTSYTYTVAYDGFQLWDGAITLSGASASVTSVATSNPALSCHAATSTYVPCTASPFINTPGTITLTVSPAAAGTVTATARLANCCTDYYGSQSTTINTPGTDLAVSVADSADPVNLGTTFTDTITVTNNGPTAATGVTATLALTGASATIVSATPSQGSCTVTSSLSCSLGSLAGSDSATIDVVISPAATGTVIATGGVDGNEPDPTSANDSDAENTTVQAADIDVDLGAQPHLGILVPYLSYTMTADNTGPDAVISATLTATLPAGKTATNLSSGCTSVPGSVTCIYGAIASGAGASKTFQLPLNLLSLGQVNVTATRTISAPGDPNPVNDSAAAACTVISVILATCP</sequence>
<dbReference type="AlphaFoldDB" id="A0A1G8BT20"/>
<protein>
    <submittedName>
        <fullName evidence="3">Conserved repeat domain-containing protein</fullName>
    </submittedName>
</protein>
<dbReference type="RefSeq" id="WP_090929364.1">
    <property type="nucleotide sequence ID" value="NZ_FNDJ01000002.1"/>
</dbReference>
<feature type="chain" id="PRO_5011695603" evidence="1">
    <location>
        <begin position="25"/>
        <end position="387"/>
    </location>
</feature>
<feature type="domain" description="DUF11" evidence="2">
    <location>
        <begin position="279"/>
        <end position="375"/>
    </location>
</feature>
<evidence type="ECO:0000313" key="4">
    <source>
        <dbReference type="Proteomes" id="UP000199202"/>
    </source>
</evidence>
<evidence type="ECO:0000313" key="3">
    <source>
        <dbReference type="EMBL" id="SDH36248.1"/>
    </source>
</evidence>
<feature type="signal peptide" evidence="1">
    <location>
        <begin position="1"/>
        <end position="24"/>
    </location>
</feature>
<dbReference type="NCBIfam" id="TIGR01451">
    <property type="entry name" value="B_ant_repeat"/>
    <property type="match status" value="1"/>
</dbReference>
<dbReference type="EMBL" id="FNDJ01000002">
    <property type="protein sequence ID" value="SDH36248.1"/>
    <property type="molecule type" value="Genomic_DNA"/>
</dbReference>
<dbReference type="InterPro" id="IPR047589">
    <property type="entry name" value="DUF11_rpt"/>
</dbReference>
<dbReference type="Proteomes" id="UP000199202">
    <property type="component" value="Unassembled WGS sequence"/>
</dbReference>
<dbReference type="GO" id="GO:0005975">
    <property type="term" value="P:carbohydrate metabolic process"/>
    <property type="evidence" value="ECO:0007669"/>
    <property type="project" value="UniProtKB-ARBA"/>
</dbReference>